<evidence type="ECO:0000313" key="1">
    <source>
        <dbReference type="EMBL" id="KAK8061353.1"/>
    </source>
</evidence>
<evidence type="ECO:0000313" key="2">
    <source>
        <dbReference type="Proteomes" id="UP001480595"/>
    </source>
</evidence>
<sequence length="76" mass="9043">MRWDNVPKLGWTKEQLEEFLARAKRDLKDPKIKAYFPREKSYVKGFADTFLTSHVMYGRKPGRRSVNLTEDHTEID</sequence>
<dbReference type="EMBL" id="JAQQWL010000008">
    <property type="protein sequence ID" value="KAK8061353.1"/>
    <property type="molecule type" value="Genomic_DNA"/>
</dbReference>
<name>A0ABR1UU48_9PEZI</name>
<proteinExistence type="predicted"/>
<dbReference type="GeneID" id="92092191"/>
<comment type="caution">
    <text evidence="1">The sequence shown here is derived from an EMBL/GenBank/DDBJ whole genome shotgun (WGS) entry which is preliminary data.</text>
</comment>
<reference evidence="1 2" key="1">
    <citation type="submission" date="2023-01" db="EMBL/GenBank/DDBJ databases">
        <title>Analysis of 21 Apiospora genomes using comparative genomics revels a genus with tremendous synthesis potential of carbohydrate active enzymes and secondary metabolites.</title>
        <authorList>
            <person name="Sorensen T."/>
        </authorList>
    </citation>
    <scope>NUCLEOTIDE SEQUENCE [LARGE SCALE GENOMIC DNA]</scope>
    <source>
        <strain evidence="1 2">CBS 135458</strain>
    </source>
</reference>
<keyword evidence="2" id="KW-1185">Reference proteome</keyword>
<accession>A0ABR1UU48</accession>
<organism evidence="1 2">
    <name type="scientific">Apiospora phragmitis</name>
    <dbReference type="NCBI Taxonomy" id="2905665"/>
    <lineage>
        <taxon>Eukaryota</taxon>
        <taxon>Fungi</taxon>
        <taxon>Dikarya</taxon>
        <taxon>Ascomycota</taxon>
        <taxon>Pezizomycotina</taxon>
        <taxon>Sordariomycetes</taxon>
        <taxon>Xylariomycetidae</taxon>
        <taxon>Amphisphaeriales</taxon>
        <taxon>Apiosporaceae</taxon>
        <taxon>Apiospora</taxon>
    </lineage>
</organism>
<gene>
    <name evidence="1" type="ORF">PG994_007719</name>
</gene>
<protein>
    <submittedName>
        <fullName evidence="1">Uncharacterized protein</fullName>
    </submittedName>
</protein>
<dbReference type="Proteomes" id="UP001480595">
    <property type="component" value="Unassembled WGS sequence"/>
</dbReference>
<dbReference type="RefSeq" id="XP_066714615.1">
    <property type="nucleotide sequence ID" value="XM_066859128.1"/>
</dbReference>